<dbReference type="HOGENOM" id="CLU_2928961_0_0_1"/>
<organism evidence="1 2">
    <name type="scientific">Hypocrea jecorina (strain ATCC 56765 / BCRC 32924 / NRRL 11460 / Rut C-30)</name>
    <name type="common">Trichoderma reesei</name>
    <dbReference type="NCBI Taxonomy" id="1344414"/>
    <lineage>
        <taxon>Eukaryota</taxon>
        <taxon>Fungi</taxon>
        <taxon>Dikarya</taxon>
        <taxon>Ascomycota</taxon>
        <taxon>Pezizomycotina</taxon>
        <taxon>Sordariomycetes</taxon>
        <taxon>Hypocreomycetidae</taxon>
        <taxon>Hypocreales</taxon>
        <taxon>Hypocreaceae</taxon>
        <taxon>Trichoderma</taxon>
    </lineage>
</organism>
<dbReference type="EMBL" id="KI911174">
    <property type="protein sequence ID" value="ETR97286.1"/>
    <property type="molecule type" value="Genomic_DNA"/>
</dbReference>
<dbReference type="AlphaFoldDB" id="A0A024RZA1"/>
<dbReference type="OrthoDB" id="3742485at2759"/>
<reference evidence="2" key="1">
    <citation type="journal article" date="2013" name="Ind. Biotechnol.">
        <title>Comparative genomics analysis of Trichoderma reesei strains.</title>
        <authorList>
            <person name="Koike H."/>
            <person name="Aerts A."/>
            <person name="LaButti K."/>
            <person name="Grigoriev I.V."/>
            <person name="Baker S.E."/>
        </authorList>
    </citation>
    <scope>NUCLEOTIDE SEQUENCE [LARGE SCALE GENOMIC DNA]</scope>
    <source>
        <strain evidence="2">ATCC 56765 / BCRC 32924 / NRRL 11460 / Rut C-30</strain>
    </source>
</reference>
<evidence type="ECO:0000313" key="2">
    <source>
        <dbReference type="Proteomes" id="UP000024376"/>
    </source>
</evidence>
<accession>A0A024RZA1</accession>
<name>A0A024RZA1_HYPJR</name>
<evidence type="ECO:0000313" key="1">
    <source>
        <dbReference type="EMBL" id="ETR97286.1"/>
    </source>
</evidence>
<dbReference type="KEGG" id="trr:M419DRAFT_92022"/>
<proteinExistence type="predicted"/>
<gene>
    <name evidence="1" type="ORF">M419DRAFT_92022</name>
</gene>
<sequence length="74" mass="8251">MSAWPPQATLVIYSCGNFSGTSSLECRRTKGSIGHTTLSWTVFMLKMKIKGTFTPLFYWRILPGDSPCSALWMG</sequence>
<protein>
    <submittedName>
        <fullName evidence="1">Uncharacterized protein</fullName>
    </submittedName>
</protein>
<dbReference type="Proteomes" id="UP000024376">
    <property type="component" value="Unassembled WGS sequence"/>
</dbReference>